<dbReference type="AlphaFoldDB" id="A0A0H0XLT0"/>
<dbReference type="EMBL" id="LBHU01000004">
    <property type="protein sequence ID" value="KLI62961.1"/>
    <property type="molecule type" value="Genomic_DNA"/>
</dbReference>
<name>A0A0H0XLT0_9SPHN</name>
<keyword evidence="2" id="KW-1185">Reference proteome</keyword>
<evidence type="ECO:0000313" key="2">
    <source>
        <dbReference type="Proteomes" id="UP000053455"/>
    </source>
</evidence>
<sequence>MAKKRHRDMISTRLLFEYRIAAPEFGKGGEVNTGAAIGRIWLTIAAVWRETFVGRDKGLACASHTGALIGRGIQYAEKSWRM</sequence>
<proteinExistence type="predicted"/>
<gene>
    <name evidence="1" type="ORF">AAV99_13020</name>
</gene>
<comment type="caution">
    <text evidence="1">The sequence shown here is derived from an EMBL/GenBank/DDBJ whole genome shotgun (WGS) entry which is preliminary data.</text>
</comment>
<dbReference type="Proteomes" id="UP000053455">
    <property type="component" value="Unassembled WGS sequence"/>
</dbReference>
<accession>A0A0H0XLT0</accession>
<organism evidence="1 2">
    <name type="scientific">Aurantiacibacter marinus</name>
    <dbReference type="NCBI Taxonomy" id="874156"/>
    <lineage>
        <taxon>Bacteria</taxon>
        <taxon>Pseudomonadati</taxon>
        <taxon>Pseudomonadota</taxon>
        <taxon>Alphaproteobacteria</taxon>
        <taxon>Sphingomonadales</taxon>
        <taxon>Erythrobacteraceae</taxon>
        <taxon>Aurantiacibacter</taxon>
    </lineage>
</organism>
<reference evidence="1 2" key="1">
    <citation type="submission" date="2015-04" db="EMBL/GenBank/DDBJ databases">
        <title>The draft genome sequence of Erythrobacter marinus HWDM-33.</title>
        <authorList>
            <person name="Zhuang L."/>
            <person name="Liu Y."/>
            <person name="Shao Z."/>
        </authorList>
    </citation>
    <scope>NUCLEOTIDE SEQUENCE [LARGE SCALE GENOMIC DNA]</scope>
    <source>
        <strain evidence="1 2">HWDM-33</strain>
    </source>
</reference>
<protein>
    <submittedName>
        <fullName evidence="1">Uncharacterized protein</fullName>
    </submittedName>
</protein>
<evidence type="ECO:0000313" key="1">
    <source>
        <dbReference type="EMBL" id="KLI62961.1"/>
    </source>
</evidence>